<evidence type="ECO:0000313" key="5">
    <source>
        <dbReference type="Proteomes" id="UP000658720"/>
    </source>
</evidence>
<evidence type="ECO:0000256" key="1">
    <source>
        <dbReference type="ARBA" id="ARBA00007362"/>
    </source>
</evidence>
<feature type="transmembrane region" description="Helical" evidence="2">
    <location>
        <begin position="124"/>
        <end position="145"/>
    </location>
</feature>
<accession>A0ABR9VWM4</accession>
<feature type="transmembrane region" description="Helical" evidence="2">
    <location>
        <begin position="152"/>
        <end position="172"/>
    </location>
</feature>
<feature type="transmembrane region" description="Helical" evidence="2">
    <location>
        <begin position="273"/>
        <end position="292"/>
    </location>
</feature>
<dbReference type="RefSeq" id="WP_194021350.1">
    <property type="nucleotide sequence ID" value="NZ_JADEVV010000091.1"/>
</dbReference>
<feature type="transmembrane region" description="Helical" evidence="2">
    <location>
        <begin position="211"/>
        <end position="232"/>
    </location>
</feature>
<feature type="transmembrane region" description="Helical" evidence="2">
    <location>
        <begin position="95"/>
        <end position="118"/>
    </location>
</feature>
<protein>
    <submittedName>
        <fullName evidence="4">DMT family transporter</fullName>
    </submittedName>
</protein>
<keyword evidence="2" id="KW-0472">Membrane</keyword>
<feature type="transmembrane region" description="Helical" evidence="2">
    <location>
        <begin position="178"/>
        <end position="199"/>
    </location>
</feature>
<feature type="transmembrane region" description="Helical" evidence="2">
    <location>
        <begin position="12"/>
        <end position="33"/>
    </location>
</feature>
<dbReference type="Pfam" id="PF00892">
    <property type="entry name" value="EamA"/>
    <property type="match status" value="1"/>
</dbReference>
<evidence type="ECO:0000256" key="2">
    <source>
        <dbReference type="SAM" id="Phobius"/>
    </source>
</evidence>
<keyword evidence="2" id="KW-0812">Transmembrane</keyword>
<dbReference type="EMBL" id="JADEVV010000091">
    <property type="protein sequence ID" value="MBE9255762.1"/>
    <property type="molecule type" value="Genomic_DNA"/>
</dbReference>
<feature type="domain" description="EamA" evidence="3">
    <location>
        <begin position="181"/>
        <end position="315"/>
    </location>
</feature>
<dbReference type="PANTHER" id="PTHR22911">
    <property type="entry name" value="ACYL-MALONYL CONDENSING ENZYME-RELATED"/>
    <property type="match status" value="1"/>
</dbReference>
<dbReference type="Proteomes" id="UP000658720">
    <property type="component" value="Unassembled WGS sequence"/>
</dbReference>
<dbReference type="SUPFAM" id="SSF103481">
    <property type="entry name" value="Multidrug resistance efflux transporter EmrE"/>
    <property type="match status" value="2"/>
</dbReference>
<keyword evidence="2" id="KW-1133">Transmembrane helix</keyword>
<sequence>MRILSNVNLTGLLIVLLAAIFFCFHNVIVRILYSQQNILGIWQVGGFVTPTLSHSFLLLLLRMLWVVPLMALISQRLYGNTWREINQLKQASHRSIIWEALGCGFLMFLYLVLLYISISYIPTGIAITLFFTYPIFTALLAWRLFNDVPSLLRWLVIGLTLLGTFLTIPYGYGGEQQTLAIGIGTGIASGIVYAGYTVFAQRSFQRLHPVPFTWISFATTLILSILCLIIWRPNEGNLPWLAIAVGSLLSALFTLAGHVLNNWGIHLIGASRAAIIGATNPALTVVLAGLAIQESLTNIQILGVCLVTFSIALLNYEKISPSTEKNALK</sequence>
<comment type="similarity">
    <text evidence="1">Belongs to the EamA transporter family.</text>
</comment>
<dbReference type="PANTHER" id="PTHR22911:SF137">
    <property type="entry name" value="SOLUTE CARRIER FAMILY 35 MEMBER G2-RELATED"/>
    <property type="match status" value="1"/>
</dbReference>
<keyword evidence="5" id="KW-1185">Reference proteome</keyword>
<reference evidence="4 5" key="1">
    <citation type="submission" date="2020-10" db="EMBL/GenBank/DDBJ databases">
        <authorList>
            <person name="Castelo-Branco R."/>
            <person name="Eusebio N."/>
            <person name="Adriana R."/>
            <person name="Vieira A."/>
            <person name="Brugerolle De Fraissinette N."/>
            <person name="Rezende De Castro R."/>
            <person name="Schneider M.P."/>
            <person name="Vasconcelos V."/>
            <person name="Leao P.N."/>
        </authorList>
    </citation>
    <scope>NUCLEOTIDE SEQUENCE [LARGE SCALE GENOMIC DNA]</scope>
    <source>
        <strain evidence="4 5">LEGE 00031</strain>
    </source>
</reference>
<comment type="caution">
    <text evidence="4">The sequence shown here is derived from an EMBL/GenBank/DDBJ whole genome shotgun (WGS) entry which is preliminary data.</text>
</comment>
<dbReference type="Gene3D" id="1.10.3730.20">
    <property type="match status" value="1"/>
</dbReference>
<organism evidence="4 5">
    <name type="scientific">Synechocystis salina LEGE 00031</name>
    <dbReference type="NCBI Taxonomy" id="1828736"/>
    <lineage>
        <taxon>Bacteria</taxon>
        <taxon>Bacillati</taxon>
        <taxon>Cyanobacteriota</taxon>
        <taxon>Cyanophyceae</taxon>
        <taxon>Synechococcales</taxon>
        <taxon>Merismopediaceae</taxon>
        <taxon>Synechocystis</taxon>
    </lineage>
</organism>
<feature type="transmembrane region" description="Helical" evidence="2">
    <location>
        <begin position="238"/>
        <end position="261"/>
    </location>
</feature>
<feature type="transmembrane region" description="Helical" evidence="2">
    <location>
        <begin position="298"/>
        <end position="316"/>
    </location>
</feature>
<dbReference type="InterPro" id="IPR037185">
    <property type="entry name" value="EmrE-like"/>
</dbReference>
<proteinExistence type="inferred from homology"/>
<dbReference type="InterPro" id="IPR000620">
    <property type="entry name" value="EamA_dom"/>
</dbReference>
<name>A0ABR9VWM4_9SYNC</name>
<evidence type="ECO:0000259" key="3">
    <source>
        <dbReference type="Pfam" id="PF00892"/>
    </source>
</evidence>
<evidence type="ECO:0000313" key="4">
    <source>
        <dbReference type="EMBL" id="MBE9255762.1"/>
    </source>
</evidence>
<gene>
    <name evidence="4" type="ORF">IQ217_18400</name>
</gene>